<dbReference type="SUPFAM" id="SSF159501">
    <property type="entry name" value="EreA/ChaN-like"/>
    <property type="match status" value="1"/>
</dbReference>
<accession>A0A9D1H025</accession>
<dbReference type="InterPro" id="IPR007815">
    <property type="entry name" value="Emycin_Estase"/>
</dbReference>
<dbReference type="InterPro" id="IPR052036">
    <property type="entry name" value="Hydrolase/PRTase-associated"/>
</dbReference>
<dbReference type="PANTHER" id="PTHR31299">
    <property type="entry name" value="ESTERASE, PUTATIVE (AFU_ORTHOLOGUE AFUA_1G05850)-RELATED"/>
    <property type="match status" value="1"/>
</dbReference>
<dbReference type="EMBL" id="DVLP01000412">
    <property type="protein sequence ID" value="HIT76716.1"/>
    <property type="molecule type" value="Genomic_DNA"/>
</dbReference>
<dbReference type="PANTHER" id="PTHR31299:SF0">
    <property type="entry name" value="ESTERASE, PUTATIVE (AFU_ORTHOLOGUE AFUA_1G05850)-RELATED"/>
    <property type="match status" value="1"/>
</dbReference>
<dbReference type="CDD" id="cd14728">
    <property type="entry name" value="Ere-like"/>
    <property type="match status" value="1"/>
</dbReference>
<evidence type="ECO:0000313" key="1">
    <source>
        <dbReference type="EMBL" id="HIT76716.1"/>
    </source>
</evidence>
<dbReference type="Pfam" id="PF05139">
    <property type="entry name" value="Erythro_esteras"/>
    <property type="match status" value="1"/>
</dbReference>
<comment type="caution">
    <text evidence="1">The sequence shown here is derived from an EMBL/GenBank/DDBJ whole genome shotgun (WGS) entry which is preliminary data.</text>
</comment>
<dbReference type="Gene3D" id="3.30.1870.10">
    <property type="entry name" value="EreA-like, domain 2"/>
    <property type="match status" value="1"/>
</dbReference>
<dbReference type="Gene3D" id="1.20.1440.30">
    <property type="entry name" value="Biosynthetic Protein domain"/>
    <property type="match status" value="1"/>
</dbReference>
<reference evidence="1" key="1">
    <citation type="submission" date="2020-10" db="EMBL/GenBank/DDBJ databases">
        <authorList>
            <person name="Gilroy R."/>
        </authorList>
    </citation>
    <scope>NUCLEOTIDE SEQUENCE</scope>
    <source>
        <strain evidence="1">ChiGjej1B1-24693</strain>
    </source>
</reference>
<dbReference type="GO" id="GO:0046677">
    <property type="term" value="P:response to antibiotic"/>
    <property type="evidence" value="ECO:0007669"/>
    <property type="project" value="InterPro"/>
</dbReference>
<proteinExistence type="predicted"/>
<name>A0A9D1H025_9ACTN</name>
<reference evidence="1" key="2">
    <citation type="journal article" date="2021" name="PeerJ">
        <title>Extensive microbial diversity within the chicken gut microbiome revealed by metagenomics and culture.</title>
        <authorList>
            <person name="Gilroy R."/>
            <person name="Ravi A."/>
            <person name="Getino M."/>
            <person name="Pursley I."/>
            <person name="Horton D.L."/>
            <person name="Alikhan N.F."/>
            <person name="Baker D."/>
            <person name="Gharbi K."/>
            <person name="Hall N."/>
            <person name="Watson M."/>
            <person name="Adriaenssens E.M."/>
            <person name="Foster-Nyarko E."/>
            <person name="Jarju S."/>
            <person name="Secka A."/>
            <person name="Antonio M."/>
            <person name="Oren A."/>
            <person name="Chaudhuri R.R."/>
            <person name="La Ragione R."/>
            <person name="Hildebrand F."/>
            <person name="Pallen M.J."/>
        </authorList>
    </citation>
    <scope>NUCLEOTIDE SEQUENCE</scope>
    <source>
        <strain evidence="1">ChiGjej1B1-24693</strain>
    </source>
</reference>
<dbReference type="AlphaFoldDB" id="A0A9D1H025"/>
<protein>
    <submittedName>
        <fullName evidence="1">Erythromycin esterase family protein</fullName>
    </submittedName>
</protein>
<dbReference type="Gene3D" id="3.40.1660.10">
    <property type="entry name" value="EreA-like (biosynthetic domain)"/>
    <property type="match status" value="1"/>
</dbReference>
<evidence type="ECO:0000313" key="2">
    <source>
        <dbReference type="Proteomes" id="UP000886842"/>
    </source>
</evidence>
<dbReference type="Proteomes" id="UP000886842">
    <property type="component" value="Unassembled WGS sequence"/>
</dbReference>
<organism evidence="1 2">
    <name type="scientific">Candidatus Avipropionibacterium avicola</name>
    <dbReference type="NCBI Taxonomy" id="2840701"/>
    <lineage>
        <taxon>Bacteria</taxon>
        <taxon>Bacillati</taxon>
        <taxon>Actinomycetota</taxon>
        <taxon>Actinomycetes</taxon>
        <taxon>Propionibacteriales</taxon>
        <taxon>Propionibacteriaceae</taxon>
        <taxon>Propionibacteriaceae incertae sedis</taxon>
        <taxon>Candidatus Avipropionibacterium</taxon>
    </lineage>
</organism>
<gene>
    <name evidence="1" type="ORF">IAA98_14130</name>
</gene>
<sequence length="398" mass="43825">MKRTVIVILACLVLLVGVGIGAHQWVTHPRGLPEAVEFAEADLGESITSARVIGLGEATHGNAEFQQLRLELVHKLDDVGVILLEEDFGRLARIDDWVTGGEGEVHQITREFGFVLNHTQEMADFLEGIREINQHRPPERQIHLVGMDVQRVDASKEIALSWLADHDPQAAAELEDQLSGWDDDHDIDPTTLTPPVEELVAAIESGPADEGQRRAGDAAHALQQHLALEQSSNRSATRAEIMASNLIRTVDAIPQDQQALVFAHNGHLDKSAAAYGGSDLGSALAEHYGDSYRVIGTEFVHNDLISGQQQKRWSVGWTHRTPLRGMYEGTEQGYLEFASASEQNREVLARQVRMGSAGEGFQQWQAWVPWFNSVAMVPLDSYDALVLVSDAAPVRPLR</sequence>